<protein>
    <submittedName>
        <fullName evidence="2">Uncharacterized protein</fullName>
    </submittedName>
</protein>
<dbReference type="RefSeq" id="WP_091209426.1">
    <property type="nucleotide sequence ID" value="NZ_FOCL01000002.1"/>
</dbReference>
<dbReference type="AlphaFoldDB" id="A0A1H8DFI2"/>
<dbReference type="STRING" id="551995.SAMN05192574_102329"/>
<feature type="transmembrane region" description="Helical" evidence="1">
    <location>
        <begin position="12"/>
        <end position="32"/>
    </location>
</feature>
<dbReference type="Proteomes" id="UP000198942">
    <property type="component" value="Unassembled WGS sequence"/>
</dbReference>
<keyword evidence="1" id="KW-0812">Transmembrane</keyword>
<gene>
    <name evidence="2" type="ORF">SAMN05192574_102329</name>
</gene>
<evidence type="ECO:0000256" key="1">
    <source>
        <dbReference type="SAM" id="Phobius"/>
    </source>
</evidence>
<dbReference type="EMBL" id="FOCL01000002">
    <property type="protein sequence ID" value="SEN06053.1"/>
    <property type="molecule type" value="Genomic_DNA"/>
</dbReference>
<name>A0A1H8DFI2_9SPHI</name>
<evidence type="ECO:0000313" key="2">
    <source>
        <dbReference type="EMBL" id="SEN06053.1"/>
    </source>
</evidence>
<keyword evidence="3" id="KW-1185">Reference proteome</keyword>
<accession>A0A1H8DFI2</accession>
<organism evidence="2 3">
    <name type="scientific">Mucilaginibacter gossypiicola</name>
    <dbReference type="NCBI Taxonomy" id="551995"/>
    <lineage>
        <taxon>Bacteria</taxon>
        <taxon>Pseudomonadati</taxon>
        <taxon>Bacteroidota</taxon>
        <taxon>Sphingobacteriia</taxon>
        <taxon>Sphingobacteriales</taxon>
        <taxon>Sphingobacteriaceae</taxon>
        <taxon>Mucilaginibacter</taxon>
    </lineage>
</organism>
<sequence>MNTYRSNRLFKDWVVFFLLLYLFYVLTNLFFIPNYSTATAAMLPVHGIRRQTIQVHHDAPGFINIGEKSVIDDDLLNFIKSVPVFFLIAFFGYRFLRIEMRGIARPRSVLANSQHSYLSFGILRI</sequence>
<reference evidence="3" key="1">
    <citation type="submission" date="2016-10" db="EMBL/GenBank/DDBJ databases">
        <authorList>
            <person name="Varghese N."/>
            <person name="Submissions S."/>
        </authorList>
    </citation>
    <scope>NUCLEOTIDE SEQUENCE [LARGE SCALE GENOMIC DNA]</scope>
    <source>
        <strain evidence="3">Gh-48</strain>
    </source>
</reference>
<feature type="transmembrane region" description="Helical" evidence="1">
    <location>
        <begin position="78"/>
        <end position="96"/>
    </location>
</feature>
<evidence type="ECO:0000313" key="3">
    <source>
        <dbReference type="Proteomes" id="UP000198942"/>
    </source>
</evidence>
<proteinExistence type="predicted"/>
<keyword evidence="1" id="KW-0472">Membrane</keyword>
<keyword evidence="1" id="KW-1133">Transmembrane helix</keyword>